<dbReference type="OMA" id="FIEACTR"/>
<dbReference type="eggNOG" id="KOG2456">
    <property type="taxonomic scope" value="Eukaryota"/>
</dbReference>
<dbReference type="Gene3D" id="3.40.605.10">
    <property type="entry name" value="Aldehyde Dehydrogenase, Chain A, domain 1"/>
    <property type="match status" value="1"/>
</dbReference>
<dbReference type="InterPro" id="IPR016161">
    <property type="entry name" value="Ald_DH/histidinol_DH"/>
</dbReference>
<dbReference type="VEuPathDB" id="FungiDB:NECHADRAFT_88389"/>
<dbReference type="InParanoid" id="C7ZMA2"/>
<dbReference type="OrthoDB" id="5596991at2759"/>
<dbReference type="GO" id="GO:0005737">
    <property type="term" value="C:cytoplasm"/>
    <property type="evidence" value="ECO:0007669"/>
    <property type="project" value="TreeGrafter"/>
</dbReference>
<dbReference type="STRING" id="660122.C7ZMA2"/>
<dbReference type="InterPro" id="IPR012394">
    <property type="entry name" value="Aldehyde_DH_NAD(P)"/>
</dbReference>
<sequence length="516" mass="55337">MASVSPERIYATAQGGLLEGLLENAQTRKGQIYALHAWLKEHSKVLVESLCIELGWSKDEAVEDMNTIIHSAEQLYYSLSLQADLRVEKSVKKGGQVSVHPRASGVALIVGSPRSPLSSVLLPFLSALAAGCTTISVPAEGAKKMAELISQCLTDTTNHQGVVVGHSQHLAYLTSQHFDVVTIPADAKYDDLIHRLIRANPSIRVLRPTRGKTFAIVDRSGDLASAAVHLHRAISAGAFWRSFRSPKVLLVDEFVLDEFELRLGQLIATGAAPAVNGARPGGKANGQAKPAQGSGEVRSSKNSSKIAVFDRPDEMSFEVLRDKVSALFEATDKVVIVPTTSTENSIDLINAVNHPDLAPVLYSFSNSLEGEYFSKFVRAQQALINGIKPNSLTVEVPVTPTATLDLPYSVSDFSVNSPVYQVKPLGKGKSPKSSVLVSKTLKKVKRSPFLGHSFFERGIVLGLVMVLAGAGGSMYGAILLGKRLLGRLWCQTVIRMTKGYKGSTGSAAGILQSQDG</sequence>
<dbReference type="AlphaFoldDB" id="C7ZMA2"/>
<dbReference type="HOGENOM" id="CLU_527945_0_0_1"/>
<keyword evidence="2" id="KW-0560">Oxidoreductase</keyword>
<dbReference type="Proteomes" id="UP000005206">
    <property type="component" value="Chromosome 14"/>
</dbReference>
<feature type="domain" description="Aldehyde dehydrogenase" evidence="5">
    <location>
        <begin position="25"/>
        <end position="237"/>
    </location>
</feature>
<proteinExistence type="inferred from homology"/>
<dbReference type="Pfam" id="PF00171">
    <property type="entry name" value="Aldedh"/>
    <property type="match status" value="1"/>
</dbReference>
<dbReference type="PANTHER" id="PTHR43570">
    <property type="entry name" value="ALDEHYDE DEHYDROGENASE"/>
    <property type="match status" value="1"/>
</dbReference>
<protein>
    <recommendedName>
        <fullName evidence="5">Aldehyde dehydrogenase domain-containing protein</fullName>
    </recommendedName>
</protein>
<dbReference type="KEGG" id="nhe:NECHADRAFT_88389"/>
<evidence type="ECO:0000256" key="1">
    <source>
        <dbReference type="ARBA" id="ARBA00009986"/>
    </source>
</evidence>
<evidence type="ECO:0000256" key="3">
    <source>
        <dbReference type="SAM" id="MobiDB-lite"/>
    </source>
</evidence>
<evidence type="ECO:0000256" key="4">
    <source>
        <dbReference type="SAM" id="Phobius"/>
    </source>
</evidence>
<dbReference type="Gene3D" id="3.40.309.10">
    <property type="entry name" value="Aldehyde Dehydrogenase, Chain A, domain 2"/>
    <property type="match status" value="1"/>
</dbReference>
<dbReference type="GeneID" id="9678991"/>
<dbReference type="GO" id="GO:0004029">
    <property type="term" value="F:aldehyde dehydrogenase (NAD+) activity"/>
    <property type="evidence" value="ECO:0007669"/>
    <property type="project" value="TreeGrafter"/>
</dbReference>
<evidence type="ECO:0000256" key="2">
    <source>
        <dbReference type="ARBA" id="ARBA00023002"/>
    </source>
</evidence>
<comment type="similarity">
    <text evidence="1">Belongs to the aldehyde dehydrogenase family.</text>
</comment>
<feature type="region of interest" description="Disordered" evidence="3">
    <location>
        <begin position="277"/>
        <end position="304"/>
    </location>
</feature>
<dbReference type="RefSeq" id="XP_003040594.1">
    <property type="nucleotide sequence ID" value="XM_003040548.1"/>
</dbReference>
<dbReference type="InterPro" id="IPR015590">
    <property type="entry name" value="Aldehyde_DH_dom"/>
</dbReference>
<gene>
    <name evidence="6" type="ORF">NECHADRAFT_88389</name>
</gene>
<keyword evidence="7" id="KW-1185">Reference proteome</keyword>
<keyword evidence="4" id="KW-0472">Membrane</keyword>
<dbReference type="EMBL" id="GG698950">
    <property type="protein sequence ID" value="EEU34881.1"/>
    <property type="molecule type" value="Genomic_DNA"/>
</dbReference>
<evidence type="ECO:0000259" key="5">
    <source>
        <dbReference type="Pfam" id="PF00171"/>
    </source>
</evidence>
<dbReference type="GO" id="GO:0006081">
    <property type="term" value="P:aldehyde metabolic process"/>
    <property type="evidence" value="ECO:0007669"/>
    <property type="project" value="InterPro"/>
</dbReference>
<evidence type="ECO:0000313" key="6">
    <source>
        <dbReference type="EMBL" id="EEU34881.1"/>
    </source>
</evidence>
<keyword evidence="4" id="KW-0812">Transmembrane</keyword>
<dbReference type="SUPFAM" id="SSF53720">
    <property type="entry name" value="ALDH-like"/>
    <property type="match status" value="1"/>
</dbReference>
<keyword evidence="4" id="KW-1133">Transmembrane helix</keyword>
<reference evidence="6 7" key="1">
    <citation type="journal article" date="2009" name="PLoS Genet.">
        <title>The genome of Nectria haematococca: contribution of supernumerary chromosomes to gene expansion.</title>
        <authorList>
            <person name="Coleman J.J."/>
            <person name="Rounsley S.D."/>
            <person name="Rodriguez-Carres M."/>
            <person name="Kuo A."/>
            <person name="Wasmann C.C."/>
            <person name="Grimwood J."/>
            <person name="Schmutz J."/>
            <person name="Taga M."/>
            <person name="White G.J."/>
            <person name="Zhou S."/>
            <person name="Schwartz D.C."/>
            <person name="Freitag M."/>
            <person name="Ma L.J."/>
            <person name="Danchin E.G."/>
            <person name="Henrissat B."/>
            <person name="Coutinho P.M."/>
            <person name="Nelson D.R."/>
            <person name="Straney D."/>
            <person name="Napoli C.A."/>
            <person name="Barker B.M."/>
            <person name="Gribskov M."/>
            <person name="Rep M."/>
            <person name="Kroken S."/>
            <person name="Molnar I."/>
            <person name="Rensing C."/>
            <person name="Kennell J.C."/>
            <person name="Zamora J."/>
            <person name="Farman M.L."/>
            <person name="Selker E.U."/>
            <person name="Salamov A."/>
            <person name="Shapiro H."/>
            <person name="Pangilinan J."/>
            <person name="Lindquist E."/>
            <person name="Lamers C."/>
            <person name="Grigoriev I.V."/>
            <person name="Geiser D.M."/>
            <person name="Covert S.F."/>
            <person name="Temporini E."/>
            <person name="Vanetten H.D."/>
        </authorList>
    </citation>
    <scope>NUCLEOTIDE SEQUENCE [LARGE SCALE GENOMIC DNA]</scope>
    <source>
        <strain evidence="7">ATCC MYA-4622 / CBS 123669 / FGSC 9596 / NRRL 45880 / 77-13-4</strain>
    </source>
</reference>
<dbReference type="PANTHER" id="PTHR43570:SF16">
    <property type="entry name" value="ALDEHYDE DEHYDROGENASE TYPE III, ISOFORM Q"/>
    <property type="match status" value="1"/>
</dbReference>
<accession>C7ZMA2</accession>
<organism evidence="6 7">
    <name type="scientific">Fusarium vanettenii (strain ATCC MYA-4622 / CBS 123669 / FGSC 9596 / NRRL 45880 / 77-13-4)</name>
    <name type="common">Fusarium solani subsp. pisi</name>
    <dbReference type="NCBI Taxonomy" id="660122"/>
    <lineage>
        <taxon>Eukaryota</taxon>
        <taxon>Fungi</taxon>
        <taxon>Dikarya</taxon>
        <taxon>Ascomycota</taxon>
        <taxon>Pezizomycotina</taxon>
        <taxon>Sordariomycetes</taxon>
        <taxon>Hypocreomycetidae</taxon>
        <taxon>Hypocreales</taxon>
        <taxon>Nectriaceae</taxon>
        <taxon>Fusarium</taxon>
        <taxon>Fusarium solani species complex</taxon>
        <taxon>Fusarium vanettenii</taxon>
    </lineage>
</organism>
<name>C7ZMA2_FUSV7</name>
<feature type="transmembrane region" description="Helical" evidence="4">
    <location>
        <begin position="459"/>
        <end position="480"/>
    </location>
</feature>
<evidence type="ECO:0000313" key="7">
    <source>
        <dbReference type="Proteomes" id="UP000005206"/>
    </source>
</evidence>
<dbReference type="InterPro" id="IPR016162">
    <property type="entry name" value="Ald_DH_N"/>
</dbReference>
<dbReference type="InterPro" id="IPR016163">
    <property type="entry name" value="Ald_DH_C"/>
</dbReference>